<evidence type="ECO:0000259" key="11">
    <source>
        <dbReference type="PROSITE" id="PS51141"/>
    </source>
</evidence>
<dbReference type="Gene3D" id="4.10.1100.10">
    <property type="entry name" value="Transcription factor, SBP-box domain"/>
    <property type="match status" value="1"/>
</dbReference>
<evidence type="ECO:0000256" key="10">
    <source>
        <dbReference type="SAM" id="MobiDB-lite"/>
    </source>
</evidence>
<dbReference type="InterPro" id="IPR044817">
    <property type="entry name" value="SBP-like"/>
</dbReference>
<dbReference type="FunFam" id="4.10.1100.10:FF:000001">
    <property type="entry name" value="Squamosa promoter-binding-like protein 14"/>
    <property type="match status" value="1"/>
</dbReference>
<keyword evidence="2" id="KW-0479">Metal-binding</keyword>
<evidence type="ECO:0000313" key="12">
    <source>
        <dbReference type="EMBL" id="EXB93646.1"/>
    </source>
</evidence>
<keyword evidence="8" id="KW-0539">Nucleus</keyword>
<dbReference type="PANTHER" id="PTHR31251:SF191">
    <property type="entry name" value="SBP-TYPE DOMAIN-CONTAINING PROTEIN"/>
    <property type="match status" value="1"/>
</dbReference>
<keyword evidence="5" id="KW-0805">Transcription regulation</keyword>
<evidence type="ECO:0000256" key="2">
    <source>
        <dbReference type="ARBA" id="ARBA00022723"/>
    </source>
</evidence>
<dbReference type="AlphaFoldDB" id="W9RJ15"/>
<dbReference type="GO" id="GO:0005634">
    <property type="term" value="C:nucleus"/>
    <property type="evidence" value="ECO:0007669"/>
    <property type="project" value="UniProtKB-SubCell"/>
</dbReference>
<keyword evidence="6" id="KW-0238">DNA-binding</keyword>
<keyword evidence="4" id="KW-0862">Zinc</keyword>
<dbReference type="KEGG" id="mnt:21401011"/>
<dbReference type="OrthoDB" id="514967at2759"/>
<evidence type="ECO:0000256" key="5">
    <source>
        <dbReference type="ARBA" id="ARBA00023015"/>
    </source>
</evidence>
<dbReference type="Pfam" id="PF03110">
    <property type="entry name" value="SBP"/>
    <property type="match status" value="1"/>
</dbReference>
<feature type="domain" description="SBP-type" evidence="11">
    <location>
        <begin position="68"/>
        <end position="145"/>
    </location>
</feature>
<proteinExistence type="predicted"/>
<feature type="compositionally biased region" description="Low complexity" evidence="10">
    <location>
        <begin position="33"/>
        <end position="55"/>
    </location>
</feature>
<evidence type="ECO:0000256" key="9">
    <source>
        <dbReference type="PROSITE-ProRule" id="PRU00470"/>
    </source>
</evidence>
<evidence type="ECO:0000256" key="7">
    <source>
        <dbReference type="ARBA" id="ARBA00023163"/>
    </source>
</evidence>
<evidence type="ECO:0000256" key="3">
    <source>
        <dbReference type="ARBA" id="ARBA00022771"/>
    </source>
</evidence>
<name>W9RJ15_9ROSA</name>
<keyword evidence="13" id="KW-1185">Reference proteome</keyword>
<evidence type="ECO:0000256" key="8">
    <source>
        <dbReference type="ARBA" id="ARBA00023242"/>
    </source>
</evidence>
<accession>W9RJ15</accession>
<dbReference type="PROSITE" id="PS51141">
    <property type="entry name" value="ZF_SBP"/>
    <property type="match status" value="1"/>
</dbReference>
<sequence>MEIMGSTSSGGSSSSESLNGLKFGKKIYFEDVGPTGAPPKSGSGSSSSSSAATPPKKVRAGPVQTGQPPRCQVEGCKVDLSDAKAYYSRHKVCGMHSKSPKVIVAGLEQRFCQQCSRFHQLPEFDQGKRSCRRRLAGHNERRRKPPPGSLLSTRYESSSRVGSFLMDFSAYPRLAGRNAWATARVSERVPGNHATIPTGKFLPYPWQSSSENPPSDLFLQASACGTSIPASYGIPPLPSGECISVVADSSCALSLLSNQPWSSRNRPSSGLELHSLMNAQGAPVAEPTAAPHGGPVNHFPTTSWGVKSDMAGSSSHQILPDLGLGQISQPLTSQFSGELELSQQSRRPFMEPGHSRDFDSSGQHMHWSL</sequence>
<evidence type="ECO:0000256" key="4">
    <source>
        <dbReference type="ARBA" id="ARBA00022833"/>
    </source>
</evidence>
<organism evidence="12 13">
    <name type="scientific">Morus notabilis</name>
    <dbReference type="NCBI Taxonomy" id="981085"/>
    <lineage>
        <taxon>Eukaryota</taxon>
        <taxon>Viridiplantae</taxon>
        <taxon>Streptophyta</taxon>
        <taxon>Embryophyta</taxon>
        <taxon>Tracheophyta</taxon>
        <taxon>Spermatophyta</taxon>
        <taxon>Magnoliopsida</taxon>
        <taxon>eudicotyledons</taxon>
        <taxon>Gunneridae</taxon>
        <taxon>Pentapetalae</taxon>
        <taxon>rosids</taxon>
        <taxon>fabids</taxon>
        <taxon>Rosales</taxon>
        <taxon>Moraceae</taxon>
        <taxon>Moreae</taxon>
        <taxon>Morus</taxon>
    </lineage>
</organism>
<evidence type="ECO:0000256" key="6">
    <source>
        <dbReference type="ARBA" id="ARBA00023125"/>
    </source>
</evidence>
<protein>
    <submittedName>
        <fullName evidence="12">Squamosa promoter-binding-like protein 15</fullName>
    </submittedName>
</protein>
<keyword evidence="7" id="KW-0804">Transcription</keyword>
<dbReference type="InterPro" id="IPR036893">
    <property type="entry name" value="SBP_sf"/>
</dbReference>
<feature type="region of interest" description="Disordered" evidence="10">
    <location>
        <begin position="343"/>
        <end position="369"/>
    </location>
</feature>
<dbReference type="STRING" id="981085.W9RJ15"/>
<reference evidence="13" key="1">
    <citation type="submission" date="2013-01" db="EMBL/GenBank/DDBJ databases">
        <title>Draft Genome Sequence of a Mulberry Tree, Morus notabilis C.K. Schneid.</title>
        <authorList>
            <person name="He N."/>
            <person name="Zhao S."/>
        </authorList>
    </citation>
    <scope>NUCLEOTIDE SEQUENCE</scope>
</reference>
<evidence type="ECO:0000313" key="13">
    <source>
        <dbReference type="Proteomes" id="UP000030645"/>
    </source>
</evidence>
<dbReference type="SUPFAM" id="SSF103612">
    <property type="entry name" value="SBT domain"/>
    <property type="match status" value="1"/>
</dbReference>
<feature type="region of interest" description="Disordered" evidence="10">
    <location>
        <begin position="32"/>
        <end position="71"/>
    </location>
</feature>
<dbReference type="GO" id="GO:0008270">
    <property type="term" value="F:zinc ion binding"/>
    <property type="evidence" value="ECO:0007669"/>
    <property type="project" value="UniProtKB-KW"/>
</dbReference>
<dbReference type="eggNOG" id="ENOG502QPVZ">
    <property type="taxonomic scope" value="Eukaryota"/>
</dbReference>
<dbReference type="PANTHER" id="PTHR31251">
    <property type="entry name" value="SQUAMOSA PROMOTER-BINDING-LIKE PROTEIN 4"/>
    <property type="match status" value="1"/>
</dbReference>
<dbReference type="EMBL" id="KE345083">
    <property type="protein sequence ID" value="EXB93646.1"/>
    <property type="molecule type" value="Genomic_DNA"/>
</dbReference>
<gene>
    <name evidence="12" type="ORF">L484_018032</name>
</gene>
<dbReference type="InterPro" id="IPR004333">
    <property type="entry name" value="SBP_dom"/>
</dbReference>
<dbReference type="Proteomes" id="UP000030645">
    <property type="component" value="Unassembled WGS sequence"/>
</dbReference>
<comment type="subcellular location">
    <subcellularLocation>
        <location evidence="1">Nucleus</location>
    </subcellularLocation>
</comment>
<feature type="region of interest" description="Disordered" evidence="10">
    <location>
        <begin position="134"/>
        <end position="154"/>
    </location>
</feature>
<feature type="compositionally biased region" description="Basic residues" evidence="10">
    <location>
        <begin position="134"/>
        <end position="145"/>
    </location>
</feature>
<dbReference type="GO" id="GO:0003677">
    <property type="term" value="F:DNA binding"/>
    <property type="evidence" value="ECO:0007669"/>
    <property type="project" value="UniProtKB-KW"/>
</dbReference>
<evidence type="ECO:0000256" key="1">
    <source>
        <dbReference type="ARBA" id="ARBA00004123"/>
    </source>
</evidence>
<keyword evidence="3 9" id="KW-0863">Zinc-finger</keyword>